<name>A0AAD9QPB8_ACRCE</name>
<proteinExistence type="predicted"/>
<dbReference type="Proteomes" id="UP001249851">
    <property type="component" value="Unassembled WGS sequence"/>
</dbReference>
<organism evidence="1 2">
    <name type="scientific">Acropora cervicornis</name>
    <name type="common">Staghorn coral</name>
    <dbReference type="NCBI Taxonomy" id="6130"/>
    <lineage>
        <taxon>Eukaryota</taxon>
        <taxon>Metazoa</taxon>
        <taxon>Cnidaria</taxon>
        <taxon>Anthozoa</taxon>
        <taxon>Hexacorallia</taxon>
        <taxon>Scleractinia</taxon>
        <taxon>Astrocoeniina</taxon>
        <taxon>Acroporidae</taxon>
        <taxon>Acropora</taxon>
    </lineage>
</organism>
<reference evidence="1" key="2">
    <citation type="journal article" date="2023" name="Science">
        <title>Genomic signatures of disease resistance in endangered staghorn corals.</title>
        <authorList>
            <person name="Vollmer S.V."/>
            <person name="Selwyn J.D."/>
            <person name="Despard B.A."/>
            <person name="Roesel C.L."/>
        </authorList>
    </citation>
    <scope>NUCLEOTIDE SEQUENCE</scope>
    <source>
        <strain evidence="1">K2</strain>
    </source>
</reference>
<dbReference type="EMBL" id="JARQWQ010000021">
    <property type="protein sequence ID" value="KAK2564927.1"/>
    <property type="molecule type" value="Genomic_DNA"/>
</dbReference>
<reference evidence="1" key="1">
    <citation type="journal article" date="2023" name="G3 (Bethesda)">
        <title>Whole genome assembly and annotation of the endangered Caribbean coral Acropora cervicornis.</title>
        <authorList>
            <person name="Selwyn J.D."/>
            <person name="Vollmer S.V."/>
        </authorList>
    </citation>
    <scope>NUCLEOTIDE SEQUENCE</scope>
    <source>
        <strain evidence="1">K2</strain>
    </source>
</reference>
<comment type="caution">
    <text evidence="1">The sequence shown here is derived from an EMBL/GenBank/DDBJ whole genome shotgun (WGS) entry which is preliminary data.</text>
</comment>
<evidence type="ECO:0000313" key="2">
    <source>
        <dbReference type="Proteomes" id="UP001249851"/>
    </source>
</evidence>
<gene>
    <name evidence="1" type="ORF">P5673_011636</name>
</gene>
<evidence type="ECO:0000313" key="1">
    <source>
        <dbReference type="EMBL" id="KAK2564927.1"/>
    </source>
</evidence>
<keyword evidence="2" id="KW-1185">Reference proteome</keyword>
<protein>
    <submittedName>
        <fullName evidence="1">Uncharacterized protein</fullName>
    </submittedName>
</protein>
<dbReference type="AlphaFoldDB" id="A0AAD9QPB8"/>
<accession>A0AAD9QPB8</accession>
<sequence>MERGHSREYVVVILASFPRSRTKEKYLNSSSKRLQLTRKCLLLRPGINGAVFSESRARCHSIRFGTPKKASYRVCEFLIRSSPSGRQLNEATMANV</sequence>